<feature type="transmembrane region" description="Helical" evidence="1">
    <location>
        <begin position="7"/>
        <end position="25"/>
    </location>
</feature>
<dbReference type="PANTHER" id="PTHR22168:SF3">
    <property type="entry name" value="TRANSMEMBRANE PROTEIN 26"/>
    <property type="match status" value="1"/>
</dbReference>
<feature type="transmembrane region" description="Helical" evidence="1">
    <location>
        <begin position="189"/>
        <end position="209"/>
    </location>
</feature>
<dbReference type="GeneID" id="20244556"/>
<proteinExistence type="predicted"/>
<sequence>MVAKSILNVFWALFARGVLVIHAIITVWRVQDIVGNTLYWFLLFGISFLLYETLYTLAKNGGNEGKWVCPCFFFYLLSTVPSIWILELDRLSRYDEVYQNANLTATQESLSSVQGVTIPIKLGADVWVSVIEQSLLFLLILCRWILPRGEITRDQLSQLLFVYIGMASDIMELFVLFDEEKVRRDKGLVYVILVAWTISLLQFCLVLTATKNPKKARVAIRPVTDTVNVKKKKKDYLIMCLTTEVWSLMVTFLMQDGPFLCVRLFTLINHNLITYNILFFTCKNMLVVMLLTYRLIVLCGRSNDPEKKSED</sequence>
<keyword evidence="1" id="KW-1133">Transmembrane helix</keyword>
<keyword evidence="1" id="KW-0812">Transmembrane</keyword>
<gene>
    <name evidence="2" type="ORF">LOTGIDRAFT_183655</name>
</gene>
<dbReference type="OrthoDB" id="10042902at2759"/>
<feature type="transmembrane region" description="Helical" evidence="1">
    <location>
        <begin position="67"/>
        <end position="86"/>
    </location>
</feature>
<feature type="transmembrane region" description="Helical" evidence="1">
    <location>
        <begin position="158"/>
        <end position="177"/>
    </location>
</feature>
<dbReference type="PANTHER" id="PTHR22168">
    <property type="entry name" value="TMEM26 PROTEIN"/>
    <property type="match status" value="1"/>
</dbReference>
<feature type="non-terminal residue" evidence="2">
    <location>
        <position position="311"/>
    </location>
</feature>
<feature type="transmembrane region" description="Helical" evidence="1">
    <location>
        <begin position="273"/>
        <end position="293"/>
    </location>
</feature>
<dbReference type="CTD" id="20244556"/>
<protein>
    <recommendedName>
        <fullName evidence="4">Transmembrane protein 26</fullName>
    </recommendedName>
</protein>
<dbReference type="InterPro" id="IPR019169">
    <property type="entry name" value="Transmembrane_26"/>
</dbReference>
<evidence type="ECO:0000313" key="3">
    <source>
        <dbReference type="Proteomes" id="UP000030746"/>
    </source>
</evidence>
<dbReference type="AlphaFoldDB" id="V4A1P1"/>
<feature type="transmembrane region" description="Helical" evidence="1">
    <location>
        <begin position="37"/>
        <end position="55"/>
    </location>
</feature>
<feature type="transmembrane region" description="Helical" evidence="1">
    <location>
        <begin position="236"/>
        <end position="253"/>
    </location>
</feature>
<keyword evidence="1" id="KW-0472">Membrane</keyword>
<dbReference type="RefSeq" id="XP_009062163.1">
    <property type="nucleotide sequence ID" value="XM_009063915.1"/>
</dbReference>
<evidence type="ECO:0000313" key="2">
    <source>
        <dbReference type="EMBL" id="ESO87216.1"/>
    </source>
</evidence>
<reference evidence="2 3" key="1">
    <citation type="journal article" date="2013" name="Nature">
        <title>Insights into bilaterian evolution from three spiralian genomes.</title>
        <authorList>
            <person name="Simakov O."/>
            <person name="Marletaz F."/>
            <person name="Cho S.J."/>
            <person name="Edsinger-Gonzales E."/>
            <person name="Havlak P."/>
            <person name="Hellsten U."/>
            <person name="Kuo D.H."/>
            <person name="Larsson T."/>
            <person name="Lv J."/>
            <person name="Arendt D."/>
            <person name="Savage R."/>
            <person name="Osoegawa K."/>
            <person name="de Jong P."/>
            <person name="Grimwood J."/>
            <person name="Chapman J.A."/>
            <person name="Shapiro H."/>
            <person name="Aerts A."/>
            <person name="Otillar R.P."/>
            <person name="Terry A.Y."/>
            <person name="Boore J.L."/>
            <person name="Grigoriev I.V."/>
            <person name="Lindberg D.R."/>
            <person name="Seaver E.C."/>
            <person name="Weisblat D.A."/>
            <person name="Putnam N.H."/>
            <person name="Rokhsar D.S."/>
        </authorList>
    </citation>
    <scope>NUCLEOTIDE SEQUENCE [LARGE SCALE GENOMIC DNA]</scope>
</reference>
<dbReference type="Proteomes" id="UP000030746">
    <property type="component" value="Unassembled WGS sequence"/>
</dbReference>
<keyword evidence="3" id="KW-1185">Reference proteome</keyword>
<dbReference type="Pfam" id="PF09772">
    <property type="entry name" value="Tmem26"/>
    <property type="match status" value="1"/>
</dbReference>
<organism evidence="2 3">
    <name type="scientific">Lottia gigantea</name>
    <name type="common">Giant owl limpet</name>
    <dbReference type="NCBI Taxonomy" id="225164"/>
    <lineage>
        <taxon>Eukaryota</taxon>
        <taxon>Metazoa</taxon>
        <taxon>Spiralia</taxon>
        <taxon>Lophotrochozoa</taxon>
        <taxon>Mollusca</taxon>
        <taxon>Gastropoda</taxon>
        <taxon>Patellogastropoda</taxon>
        <taxon>Lottioidea</taxon>
        <taxon>Lottiidae</taxon>
        <taxon>Lottia</taxon>
    </lineage>
</organism>
<name>V4A1P1_LOTGI</name>
<dbReference type="HOGENOM" id="CLU_032511_0_1_1"/>
<dbReference type="EMBL" id="KB202953">
    <property type="protein sequence ID" value="ESO87216.1"/>
    <property type="molecule type" value="Genomic_DNA"/>
</dbReference>
<dbReference type="KEGG" id="lgi:LOTGIDRAFT_183655"/>
<accession>V4A1P1</accession>
<evidence type="ECO:0000256" key="1">
    <source>
        <dbReference type="SAM" id="Phobius"/>
    </source>
</evidence>
<feature type="transmembrane region" description="Helical" evidence="1">
    <location>
        <begin position="126"/>
        <end position="146"/>
    </location>
</feature>
<evidence type="ECO:0008006" key="4">
    <source>
        <dbReference type="Google" id="ProtNLM"/>
    </source>
</evidence>
<dbReference type="OMA" id="VILICHT"/>